<evidence type="ECO:0000313" key="8">
    <source>
        <dbReference type="Proteomes" id="UP001054846"/>
    </source>
</evidence>
<evidence type="ECO:0000256" key="4">
    <source>
        <dbReference type="ARBA" id="ARBA00023239"/>
    </source>
</evidence>
<dbReference type="InterPro" id="IPR036874">
    <property type="entry name" value="Carbonic_anhydrase_sf"/>
</dbReference>
<accession>A0ABY3PJ34</accession>
<keyword evidence="4 6" id="KW-0456">Lyase</keyword>
<name>A0ABY3PJ34_9CYAN</name>
<dbReference type="Gene3D" id="3.40.1050.10">
    <property type="entry name" value="Carbonic anhydrase"/>
    <property type="match status" value="1"/>
</dbReference>
<comment type="function">
    <text evidence="6">Reversible hydration of carbon dioxide.</text>
</comment>
<dbReference type="PANTHER" id="PTHR11002:SF79">
    <property type="entry name" value="CARBONIC ANHYDRASE 2"/>
    <property type="match status" value="1"/>
</dbReference>
<dbReference type="EMBL" id="CP063845">
    <property type="protein sequence ID" value="UFP93651.1"/>
    <property type="molecule type" value="Genomic_DNA"/>
</dbReference>
<evidence type="ECO:0000313" key="7">
    <source>
        <dbReference type="EMBL" id="UFP93651.1"/>
    </source>
</evidence>
<evidence type="ECO:0000256" key="2">
    <source>
        <dbReference type="ARBA" id="ARBA00012925"/>
    </source>
</evidence>
<dbReference type="Proteomes" id="UP001054846">
    <property type="component" value="Chromosome"/>
</dbReference>
<evidence type="ECO:0000256" key="5">
    <source>
        <dbReference type="ARBA" id="ARBA00048348"/>
    </source>
</evidence>
<comment type="similarity">
    <text evidence="1 6">Belongs to the beta-class carbonic anhydrase family.</text>
</comment>
<evidence type="ECO:0000256" key="6">
    <source>
        <dbReference type="RuleBase" id="RU003956"/>
    </source>
</evidence>
<evidence type="ECO:0000256" key="1">
    <source>
        <dbReference type="ARBA" id="ARBA00006217"/>
    </source>
</evidence>
<keyword evidence="3 6" id="KW-0862">Zinc</keyword>
<dbReference type="EC" id="4.2.1.1" evidence="2 6"/>
<dbReference type="PANTHER" id="PTHR11002">
    <property type="entry name" value="CARBONIC ANHYDRASE"/>
    <property type="match status" value="1"/>
</dbReference>
<dbReference type="InterPro" id="IPR015892">
    <property type="entry name" value="Carbonic_anhydrase_CS"/>
</dbReference>
<dbReference type="SMART" id="SM00947">
    <property type="entry name" value="Pro_CA"/>
    <property type="match status" value="1"/>
</dbReference>
<reference evidence="7 8" key="1">
    <citation type="journal article" date="2021" name="Genome Biol. Evol.">
        <title>Complete Genome Sequencing of a Novel Gloeobacter Species from a Waterfall Cave in Mexico.</title>
        <authorList>
            <person name="Saw J.H."/>
            <person name="Cardona T."/>
            <person name="Montejano G."/>
        </authorList>
    </citation>
    <scope>NUCLEOTIDE SEQUENCE [LARGE SCALE GENOMIC DNA]</scope>
    <source>
        <strain evidence="7">MG652769</strain>
    </source>
</reference>
<dbReference type="RefSeq" id="WP_230840701.1">
    <property type="nucleotide sequence ID" value="NZ_CP063845.1"/>
</dbReference>
<protein>
    <recommendedName>
        <fullName evidence="2 6">Carbonic anhydrase</fullName>
        <ecNumber evidence="2 6">4.2.1.1</ecNumber>
    </recommendedName>
    <alternativeName>
        <fullName evidence="6">Carbonate dehydratase</fullName>
    </alternativeName>
</protein>
<proteinExistence type="inferred from homology"/>
<sequence length="210" mass="22227">MKPHPGSHKAMIAAGLTPDEALERLLAGNGRFVAAKLENPHRTAAYVRSIAHSQHPFAVLVGCADSRVAPEILFDQGLGDLFVNRVAGNCVSDDILGSIEYAVEHLGCSLVLVLGHERCGAIQAAIAAATAGATFNGYVRHFIEAIRPAVEMCQAQAGDLDENALRANVLRNVEKIKTASDIIHSKLLSGEVKVLGGRYDLDDGVVTLLG</sequence>
<dbReference type="PROSITE" id="PS00705">
    <property type="entry name" value="PROK_CO2_ANHYDRASE_2"/>
    <property type="match status" value="1"/>
</dbReference>
<organism evidence="7 8">
    <name type="scientific">Gloeobacter morelensis MG652769</name>
    <dbReference type="NCBI Taxonomy" id="2781736"/>
    <lineage>
        <taxon>Bacteria</taxon>
        <taxon>Bacillati</taxon>
        <taxon>Cyanobacteriota</taxon>
        <taxon>Cyanophyceae</taxon>
        <taxon>Gloeobacterales</taxon>
        <taxon>Gloeobacteraceae</taxon>
        <taxon>Gloeobacter</taxon>
        <taxon>Gloeobacter morelensis</taxon>
    </lineage>
</organism>
<evidence type="ECO:0000256" key="3">
    <source>
        <dbReference type="ARBA" id="ARBA00022833"/>
    </source>
</evidence>
<dbReference type="Pfam" id="PF00484">
    <property type="entry name" value="Pro_CA"/>
    <property type="match status" value="1"/>
</dbReference>
<comment type="catalytic activity">
    <reaction evidence="5 6">
        <text>hydrogencarbonate + H(+) = CO2 + H2O</text>
        <dbReference type="Rhea" id="RHEA:10748"/>
        <dbReference type="ChEBI" id="CHEBI:15377"/>
        <dbReference type="ChEBI" id="CHEBI:15378"/>
        <dbReference type="ChEBI" id="CHEBI:16526"/>
        <dbReference type="ChEBI" id="CHEBI:17544"/>
        <dbReference type="EC" id="4.2.1.1"/>
    </reaction>
</comment>
<dbReference type="InterPro" id="IPR001765">
    <property type="entry name" value="Carbonic_anhydrase"/>
</dbReference>
<dbReference type="PROSITE" id="PS00704">
    <property type="entry name" value="PROK_CO2_ANHYDRASE_1"/>
    <property type="match status" value="1"/>
</dbReference>
<gene>
    <name evidence="7" type="ORF">ISF26_17955</name>
</gene>
<dbReference type="SUPFAM" id="SSF53056">
    <property type="entry name" value="beta-carbonic anhydrase, cab"/>
    <property type="match status" value="1"/>
</dbReference>
<dbReference type="CDD" id="cd03378">
    <property type="entry name" value="beta_CA_cladeC"/>
    <property type="match status" value="1"/>
</dbReference>
<keyword evidence="8" id="KW-1185">Reference proteome</keyword>